<comment type="subunit">
    <text evidence="19">At low DSF concentrations, interacts with RpfF.</text>
</comment>
<dbReference type="GO" id="GO:0006355">
    <property type="term" value="P:regulation of DNA-templated transcription"/>
    <property type="evidence" value="ECO:0007669"/>
    <property type="project" value="InterPro"/>
</dbReference>
<dbReference type="AlphaFoldDB" id="A0A845HW36"/>
<dbReference type="Pfam" id="PF00072">
    <property type="entry name" value="Response_reg"/>
    <property type="match status" value="1"/>
</dbReference>
<dbReference type="InterPro" id="IPR001610">
    <property type="entry name" value="PAC"/>
</dbReference>
<protein>
    <recommendedName>
        <fullName evidence="22">Sensor protein FixL</fullName>
        <ecNumber evidence="3">2.7.13.3</ecNumber>
    </recommendedName>
    <alternativeName>
        <fullName evidence="20">Sensory/regulatory protein RpfC</fullName>
    </alternativeName>
    <alternativeName>
        <fullName evidence="21">Virulence sensor protein BvgS</fullName>
    </alternativeName>
</protein>
<feature type="domain" description="MHYT" evidence="29">
    <location>
        <begin position="32"/>
        <end position="227"/>
    </location>
</feature>
<dbReference type="Gene3D" id="3.30.450.20">
    <property type="entry name" value="PAS domain"/>
    <property type="match status" value="3"/>
</dbReference>
<dbReference type="InterPro" id="IPR013767">
    <property type="entry name" value="PAS_fold"/>
</dbReference>
<dbReference type="PROSITE" id="PS50112">
    <property type="entry name" value="PAS"/>
    <property type="match status" value="3"/>
</dbReference>
<evidence type="ECO:0000256" key="13">
    <source>
        <dbReference type="ARBA" id="ARBA00022989"/>
    </source>
</evidence>
<dbReference type="CDD" id="cd16922">
    <property type="entry name" value="HATPase_EvgS-ArcB-TorS-like"/>
    <property type="match status" value="1"/>
</dbReference>
<dbReference type="EMBL" id="WWCL01000002">
    <property type="protein sequence ID" value="MYN45614.1"/>
    <property type="molecule type" value="Genomic_DNA"/>
</dbReference>
<dbReference type="InterPro" id="IPR036641">
    <property type="entry name" value="HPT_dom_sf"/>
</dbReference>
<evidence type="ECO:0000256" key="3">
    <source>
        <dbReference type="ARBA" id="ARBA00012438"/>
    </source>
</evidence>
<evidence type="ECO:0000259" key="29">
    <source>
        <dbReference type="PROSITE" id="PS50924"/>
    </source>
</evidence>
<reference evidence="30" key="1">
    <citation type="submission" date="2019-12" db="EMBL/GenBank/DDBJ databases">
        <title>Novel species isolated from a subtropical stream in China.</title>
        <authorList>
            <person name="Lu H."/>
        </authorList>
    </citation>
    <scope>NUCLEOTIDE SEQUENCE [LARGE SCALE GENOMIC DNA]</scope>
    <source>
        <strain evidence="30">FT93W</strain>
    </source>
</reference>
<dbReference type="FunFam" id="1.10.287.130:FF:000002">
    <property type="entry name" value="Two-component osmosensing histidine kinase"/>
    <property type="match status" value="1"/>
</dbReference>
<dbReference type="InterPro" id="IPR005467">
    <property type="entry name" value="His_kinase_dom"/>
</dbReference>
<feature type="transmembrane region" description="Helical" evidence="24">
    <location>
        <begin position="200"/>
        <end position="223"/>
    </location>
</feature>
<dbReference type="InterPro" id="IPR001789">
    <property type="entry name" value="Sig_transdc_resp-reg_receiver"/>
</dbReference>
<dbReference type="CDD" id="cd17546">
    <property type="entry name" value="REC_hyHK_CKI1_RcsC-like"/>
    <property type="match status" value="1"/>
</dbReference>
<dbReference type="FunFam" id="3.30.565.10:FF:000010">
    <property type="entry name" value="Sensor histidine kinase RcsC"/>
    <property type="match status" value="1"/>
</dbReference>
<keyword evidence="5" id="KW-0997">Cell inner membrane</keyword>
<dbReference type="InterPro" id="IPR036097">
    <property type="entry name" value="HisK_dim/P_sf"/>
</dbReference>
<feature type="transmembrane region" description="Helical" evidence="24">
    <location>
        <begin position="69"/>
        <end position="92"/>
    </location>
</feature>
<dbReference type="PROSITE" id="PS50113">
    <property type="entry name" value="PAC"/>
    <property type="match status" value="3"/>
</dbReference>
<evidence type="ECO:0000256" key="8">
    <source>
        <dbReference type="ARBA" id="ARBA00022692"/>
    </source>
</evidence>
<name>A0A845HW36_9BURK</name>
<dbReference type="InterPro" id="IPR036890">
    <property type="entry name" value="HATPase_C_sf"/>
</dbReference>
<dbReference type="SMART" id="SM00448">
    <property type="entry name" value="REC"/>
    <property type="match status" value="1"/>
</dbReference>
<evidence type="ECO:0000256" key="10">
    <source>
        <dbReference type="ARBA" id="ARBA00022741"/>
    </source>
</evidence>
<evidence type="ECO:0000313" key="31">
    <source>
        <dbReference type="Proteomes" id="UP000444316"/>
    </source>
</evidence>
<evidence type="ECO:0000313" key="30">
    <source>
        <dbReference type="EMBL" id="MYN45614.1"/>
    </source>
</evidence>
<dbReference type="InterPro" id="IPR013655">
    <property type="entry name" value="PAS_fold_3"/>
</dbReference>
<comment type="function">
    <text evidence="18">Putative oxygen sensor; modulates the activity of FixJ, a transcriptional activator of nitrogen fixation fixK gene. FixL probably acts as a kinase that phosphorylates FixJ.</text>
</comment>
<evidence type="ECO:0000259" key="28">
    <source>
        <dbReference type="PROSITE" id="PS50113"/>
    </source>
</evidence>
<dbReference type="SUPFAM" id="SSF52172">
    <property type="entry name" value="CheY-like"/>
    <property type="match status" value="1"/>
</dbReference>
<dbReference type="Pfam" id="PF00512">
    <property type="entry name" value="HisKA"/>
    <property type="match status" value="1"/>
</dbReference>
<dbReference type="Pfam" id="PF08447">
    <property type="entry name" value="PAS_3"/>
    <property type="match status" value="2"/>
</dbReference>
<feature type="domain" description="PAS" evidence="27">
    <location>
        <begin position="278"/>
        <end position="331"/>
    </location>
</feature>
<comment type="caution">
    <text evidence="30">The sequence shown here is derived from an EMBL/GenBank/DDBJ whole genome shotgun (WGS) entry which is preliminary data.</text>
</comment>
<feature type="domain" description="PAS" evidence="27">
    <location>
        <begin position="406"/>
        <end position="480"/>
    </location>
</feature>
<dbReference type="PROSITE" id="PS50109">
    <property type="entry name" value="HIS_KIN"/>
    <property type="match status" value="1"/>
</dbReference>
<evidence type="ECO:0000256" key="5">
    <source>
        <dbReference type="ARBA" id="ARBA00022519"/>
    </source>
</evidence>
<evidence type="ECO:0000256" key="23">
    <source>
        <dbReference type="PROSITE-ProRule" id="PRU00169"/>
    </source>
</evidence>
<dbReference type="InterPro" id="IPR004358">
    <property type="entry name" value="Sig_transdc_His_kin-like_C"/>
</dbReference>
<feature type="domain" description="Histidine kinase" evidence="25">
    <location>
        <begin position="675"/>
        <end position="891"/>
    </location>
</feature>
<dbReference type="SUPFAM" id="SSF47384">
    <property type="entry name" value="Homodimeric domain of signal transducing histidine kinase"/>
    <property type="match status" value="1"/>
</dbReference>
<dbReference type="PRINTS" id="PR00344">
    <property type="entry name" value="BCTRLSENSOR"/>
</dbReference>
<dbReference type="Proteomes" id="UP000444316">
    <property type="component" value="Unassembled WGS sequence"/>
</dbReference>
<feature type="domain" description="PAC" evidence="28">
    <location>
        <begin position="605"/>
        <end position="657"/>
    </location>
</feature>
<evidence type="ECO:0000259" key="25">
    <source>
        <dbReference type="PROSITE" id="PS50109"/>
    </source>
</evidence>
<dbReference type="EC" id="2.7.13.3" evidence="3"/>
<dbReference type="PANTHER" id="PTHR43047:SF64">
    <property type="entry name" value="HISTIDINE KINASE CONTAINING CHEY-HOMOLOGOUS RECEIVER DOMAIN AND PAS DOMAIN-RELATED"/>
    <property type="match status" value="1"/>
</dbReference>
<dbReference type="GO" id="GO:0005886">
    <property type="term" value="C:plasma membrane"/>
    <property type="evidence" value="ECO:0007669"/>
    <property type="project" value="UniProtKB-SubCell"/>
</dbReference>
<evidence type="ECO:0000256" key="2">
    <source>
        <dbReference type="ARBA" id="ARBA00004429"/>
    </source>
</evidence>
<dbReference type="SUPFAM" id="SSF55874">
    <property type="entry name" value="ATPase domain of HSP90 chaperone/DNA topoisomerase II/histidine kinase"/>
    <property type="match status" value="1"/>
</dbReference>
<evidence type="ECO:0000256" key="15">
    <source>
        <dbReference type="ARBA" id="ARBA00023026"/>
    </source>
</evidence>
<accession>A0A845HW36</accession>
<dbReference type="InterPro" id="IPR003661">
    <property type="entry name" value="HisK_dim/P_dom"/>
</dbReference>
<dbReference type="CDD" id="cd00082">
    <property type="entry name" value="HisKA"/>
    <property type="match status" value="1"/>
</dbReference>
<dbReference type="SMART" id="SM00387">
    <property type="entry name" value="HATPase_c"/>
    <property type="match status" value="1"/>
</dbReference>
<dbReference type="Pfam" id="PF01627">
    <property type="entry name" value="Hpt"/>
    <property type="match status" value="1"/>
</dbReference>
<gene>
    <name evidence="30" type="ORF">GTP23_11200</name>
</gene>
<dbReference type="InterPro" id="IPR011006">
    <property type="entry name" value="CheY-like_superfamily"/>
</dbReference>
<dbReference type="Gene3D" id="1.20.120.160">
    <property type="entry name" value="HPT domain"/>
    <property type="match status" value="1"/>
</dbReference>
<feature type="modified residue" description="4-aspartylphosphate" evidence="23">
    <location>
        <position position="959"/>
    </location>
</feature>
<keyword evidence="14" id="KW-0902">Two-component regulatory system</keyword>
<dbReference type="SMART" id="SM00086">
    <property type="entry name" value="PAC"/>
    <property type="match status" value="3"/>
</dbReference>
<keyword evidence="11" id="KW-0418">Kinase</keyword>
<dbReference type="Gene3D" id="3.40.50.2300">
    <property type="match status" value="1"/>
</dbReference>
<dbReference type="SUPFAM" id="SSF47226">
    <property type="entry name" value="Histidine-containing phosphotransfer domain, HPT domain"/>
    <property type="match status" value="1"/>
</dbReference>
<dbReference type="InterPro" id="IPR035965">
    <property type="entry name" value="PAS-like_dom_sf"/>
</dbReference>
<dbReference type="SMART" id="SM00388">
    <property type="entry name" value="HisKA"/>
    <property type="match status" value="1"/>
</dbReference>
<keyword evidence="12" id="KW-0067">ATP-binding</keyword>
<evidence type="ECO:0000256" key="16">
    <source>
        <dbReference type="ARBA" id="ARBA00023136"/>
    </source>
</evidence>
<feature type="transmembrane region" description="Helical" evidence="24">
    <location>
        <begin position="104"/>
        <end position="124"/>
    </location>
</feature>
<feature type="transmembrane region" description="Helical" evidence="24">
    <location>
        <begin position="168"/>
        <end position="188"/>
    </location>
</feature>
<dbReference type="SMART" id="SM00091">
    <property type="entry name" value="PAS"/>
    <property type="match status" value="3"/>
</dbReference>
<dbReference type="InterPro" id="IPR003594">
    <property type="entry name" value="HATPase_dom"/>
</dbReference>
<dbReference type="InterPro" id="IPR000700">
    <property type="entry name" value="PAS-assoc_C"/>
</dbReference>
<comment type="catalytic activity">
    <reaction evidence="1">
        <text>ATP + protein L-histidine = ADP + protein N-phospho-L-histidine.</text>
        <dbReference type="EC" id="2.7.13.3"/>
    </reaction>
</comment>
<evidence type="ECO:0000256" key="21">
    <source>
        <dbReference type="ARBA" id="ARBA00070152"/>
    </source>
</evidence>
<feature type="domain" description="PAC" evidence="28">
    <location>
        <begin position="483"/>
        <end position="535"/>
    </location>
</feature>
<dbReference type="Pfam" id="PF03707">
    <property type="entry name" value="MHYT"/>
    <property type="match status" value="3"/>
</dbReference>
<evidence type="ECO:0000256" key="1">
    <source>
        <dbReference type="ARBA" id="ARBA00000085"/>
    </source>
</evidence>
<keyword evidence="7" id="KW-0808">Transferase</keyword>
<feature type="domain" description="Response regulatory" evidence="26">
    <location>
        <begin position="910"/>
        <end position="1029"/>
    </location>
</feature>
<evidence type="ECO:0000256" key="4">
    <source>
        <dbReference type="ARBA" id="ARBA00022475"/>
    </source>
</evidence>
<evidence type="ECO:0000256" key="20">
    <source>
        <dbReference type="ARBA" id="ARBA00068150"/>
    </source>
</evidence>
<keyword evidence="16 24" id="KW-0472">Membrane</keyword>
<keyword evidence="10" id="KW-0547">Nucleotide-binding</keyword>
<comment type="subcellular location">
    <subcellularLocation>
        <location evidence="2">Cell inner membrane</location>
        <topology evidence="2">Multi-pass membrane protein</topology>
    </subcellularLocation>
</comment>
<evidence type="ECO:0000259" key="26">
    <source>
        <dbReference type="PROSITE" id="PS50110"/>
    </source>
</evidence>
<evidence type="ECO:0000256" key="19">
    <source>
        <dbReference type="ARBA" id="ARBA00064003"/>
    </source>
</evidence>
<keyword evidence="6 23" id="KW-0597">Phosphoprotein</keyword>
<evidence type="ECO:0000256" key="7">
    <source>
        <dbReference type="ARBA" id="ARBA00022679"/>
    </source>
</evidence>
<evidence type="ECO:0000259" key="27">
    <source>
        <dbReference type="PROSITE" id="PS50112"/>
    </source>
</evidence>
<dbReference type="InterPro" id="IPR000014">
    <property type="entry name" value="PAS"/>
</dbReference>
<evidence type="ECO:0000256" key="17">
    <source>
        <dbReference type="ARBA" id="ARBA00058004"/>
    </source>
</evidence>
<keyword evidence="9" id="KW-0732">Signal</keyword>
<feature type="domain" description="PAC" evidence="28">
    <location>
        <begin position="355"/>
        <end position="405"/>
    </location>
</feature>
<dbReference type="Gene3D" id="1.10.287.130">
    <property type="match status" value="1"/>
</dbReference>
<keyword evidence="13 24" id="KW-1133">Transmembrane helix</keyword>
<keyword evidence="4" id="KW-1003">Cell membrane</keyword>
<keyword evidence="31" id="KW-1185">Reference proteome</keyword>
<evidence type="ECO:0000256" key="14">
    <source>
        <dbReference type="ARBA" id="ARBA00023012"/>
    </source>
</evidence>
<evidence type="ECO:0000256" key="24">
    <source>
        <dbReference type="PROSITE-ProRule" id="PRU00244"/>
    </source>
</evidence>
<dbReference type="Pfam" id="PF00989">
    <property type="entry name" value="PAS"/>
    <property type="match status" value="1"/>
</dbReference>
<dbReference type="Gene3D" id="3.30.565.10">
    <property type="entry name" value="Histidine kinase-like ATPase, C-terminal domain"/>
    <property type="match status" value="1"/>
</dbReference>
<dbReference type="InterPro" id="IPR008207">
    <property type="entry name" value="Sig_transdc_His_kin_Hpt_dom"/>
</dbReference>
<dbReference type="Pfam" id="PF02518">
    <property type="entry name" value="HATPase_c"/>
    <property type="match status" value="1"/>
</dbReference>
<dbReference type="NCBIfam" id="TIGR00229">
    <property type="entry name" value="sensory_box"/>
    <property type="match status" value="3"/>
</dbReference>
<keyword evidence="8 24" id="KW-0812">Transmembrane</keyword>
<comment type="function">
    <text evidence="17">Member of the two-component regulatory system BvgS/BvgA. Phosphorylates BvgA via a four-step phosphorelay in response to environmental signals.</text>
</comment>
<dbReference type="GO" id="GO:0000155">
    <property type="term" value="F:phosphorelay sensor kinase activity"/>
    <property type="evidence" value="ECO:0007669"/>
    <property type="project" value="InterPro"/>
</dbReference>
<feature type="transmembrane region" description="Helical" evidence="24">
    <location>
        <begin position="36"/>
        <end position="57"/>
    </location>
</feature>
<dbReference type="SUPFAM" id="SSF55785">
    <property type="entry name" value="PYP-like sensor domain (PAS domain)"/>
    <property type="match status" value="3"/>
</dbReference>
<dbReference type="FunFam" id="3.30.450.20:FF:000060">
    <property type="entry name" value="Sensor protein FixL"/>
    <property type="match status" value="1"/>
</dbReference>
<dbReference type="CDD" id="cd00130">
    <property type="entry name" value="PAS"/>
    <property type="match status" value="3"/>
</dbReference>
<dbReference type="GO" id="GO:0005524">
    <property type="term" value="F:ATP binding"/>
    <property type="evidence" value="ECO:0007669"/>
    <property type="project" value="UniProtKB-KW"/>
</dbReference>
<evidence type="ECO:0000256" key="6">
    <source>
        <dbReference type="ARBA" id="ARBA00022553"/>
    </source>
</evidence>
<organism evidence="30 31">
    <name type="scientific">Duganella fentianensis</name>
    <dbReference type="NCBI Taxonomy" id="2692177"/>
    <lineage>
        <taxon>Bacteria</taxon>
        <taxon>Pseudomonadati</taxon>
        <taxon>Pseudomonadota</taxon>
        <taxon>Betaproteobacteria</taxon>
        <taxon>Burkholderiales</taxon>
        <taxon>Oxalobacteraceae</taxon>
        <taxon>Telluria group</taxon>
        <taxon>Duganella</taxon>
    </lineage>
</organism>
<keyword evidence="15" id="KW-0843">Virulence</keyword>
<proteinExistence type="predicted"/>
<sequence length="1230" mass="133963">MPGWALVQDLYMLEYFFTSPGISDALYVSGSYSLPLVSLSILIAVFSSMMAMQMAGLARQAETRLHKQFALLSGSVALGVGIWSMHFIGILAYSFCATVSYSKLLTAMSMVPGILASWFALNLLSKDDFSRRELLVSGTVMGAGIGLMHYSGMAAIHMAYLLRYDSGWFLLSLVVAVGMAVLALWIRFDLQQRGRLGNLPAILIGGTVMGLAISAMHYTGMAAARFISLSGTDEVISGEENHYLALIIAIVTVIASGLILAGNFLLRMRQLYNRMQENEERLRAIVDTALDGIITIDSRGTVLAANAAVSRMFGWSSEALIGRNVHVLMPEPYHSKHNQFIADFLATGNAKVIGQSREVMARRADGTTFPIRLAVGQAHTMREQFFVGFVTDISERITMQTELQEREAKYRTLIANIPGVSFRSRVDAEWSKIFISDSVLALTGWGREEFMSKRVSYADLIHRNDIDAVRTAVANALEQRVSYSIEYRILRRDGSERWLSESAGGVYGEDGKALWIDGVMLDITASKIQAAEYQGIVMAIRKSLAMAEFDMQGNILDVNENFEKLSGYSLDELRGKNHKLLCTPAEAASEEYAVFWQKLREGRFQSGEYQRVGKHGKKVWLQAAYNPILDTDGKPWKVVKLAADLAQRKAIEQDLISAKDVAEQASAAKGMFLANMSHEIRTPMNAIIGFTEILLKTELDQKQLGYLKTVKQSARSLLGLLNDILDTAKLERGAIELEEHDFSLHDLCEQLINTFRLQAEAKHIRLDYHYAADCPVFIRSDELRLRQILTNILGNAVKFTEQGQVTLNVTAAAGQLHFVIDDTGIGIAEDRIQSIFAPFTQADASMSRRFGGTGLGTTIAKQLVDLMDGEITVSSVLGQGSRFEVIIPLTVGNAARVAKVVPQTALPHLRILIADDVAENLELLRLMLEDKGHQVVAANGGQAALDACKHGQFDIILMDVQMPDIDGLEASRRILASAGENGLACPEIIALTASVLNKDRDAAIAAGMRGFATKPVNLVELEAEIMRVLGYADQPPASPSGTALASGDSWLDWNGALSRWREPASLLKAISNFIGNPDVLSGLERAAAPEQLGALAHKIKGAAANLGLNRVVAAAAAIEHDAALAPGAVQALEAALDQVRSELAKMDGAYAAQQDAQPVQAQVDVPALLRCLQDAYSRSTFDDEAIGQLLPALTAEQASGLQAALDDFDFEQAHKEVSRLLQTLAQAVSP</sequence>
<feature type="domain" description="PAS" evidence="27">
    <location>
        <begin position="550"/>
        <end position="577"/>
    </location>
</feature>
<dbReference type="PROSITE" id="PS50110">
    <property type="entry name" value="RESPONSE_REGULATORY"/>
    <property type="match status" value="1"/>
</dbReference>
<evidence type="ECO:0000256" key="11">
    <source>
        <dbReference type="ARBA" id="ARBA00022777"/>
    </source>
</evidence>
<evidence type="ECO:0000256" key="18">
    <source>
        <dbReference type="ARBA" id="ARBA00059827"/>
    </source>
</evidence>
<dbReference type="InterPro" id="IPR005330">
    <property type="entry name" value="MHYT_dom"/>
</dbReference>
<dbReference type="PANTHER" id="PTHR43047">
    <property type="entry name" value="TWO-COMPONENT HISTIDINE PROTEIN KINASE"/>
    <property type="match status" value="1"/>
</dbReference>
<feature type="transmembrane region" description="Helical" evidence="24">
    <location>
        <begin position="243"/>
        <end position="266"/>
    </location>
</feature>
<feature type="transmembrane region" description="Helical" evidence="24">
    <location>
        <begin position="136"/>
        <end position="162"/>
    </location>
</feature>
<dbReference type="PROSITE" id="PS50924">
    <property type="entry name" value="MHYT"/>
    <property type="match status" value="1"/>
</dbReference>
<evidence type="ECO:0000256" key="12">
    <source>
        <dbReference type="ARBA" id="ARBA00022840"/>
    </source>
</evidence>
<evidence type="ECO:0000256" key="9">
    <source>
        <dbReference type="ARBA" id="ARBA00022729"/>
    </source>
</evidence>
<evidence type="ECO:0000256" key="22">
    <source>
        <dbReference type="ARBA" id="ARBA00070616"/>
    </source>
</evidence>